<evidence type="ECO:0000256" key="6">
    <source>
        <dbReference type="SAM" id="Phobius"/>
    </source>
</evidence>
<accession>A0ABX2TEM7</accession>
<dbReference type="EMBL" id="JABFDB010000021">
    <property type="protein sequence ID" value="NYZ22802.1"/>
    <property type="molecule type" value="Genomic_DNA"/>
</dbReference>
<evidence type="ECO:0000256" key="3">
    <source>
        <dbReference type="ARBA" id="ARBA00022692"/>
    </source>
</evidence>
<name>A0ABX2TEM7_9PROT</name>
<dbReference type="PANTHER" id="PTHR43461:SF1">
    <property type="entry name" value="TRANSMEMBRANE PROTEIN 256"/>
    <property type="match status" value="1"/>
</dbReference>
<dbReference type="InterPro" id="IPR006696">
    <property type="entry name" value="DUF423"/>
</dbReference>
<comment type="similarity">
    <text evidence="2">Belongs to the UPF0382 family.</text>
</comment>
<keyword evidence="5 6" id="KW-0472">Membrane</keyword>
<protein>
    <submittedName>
        <fullName evidence="7">DUF423 domain-containing protein</fullName>
    </submittedName>
</protein>
<keyword evidence="8" id="KW-1185">Reference proteome</keyword>
<dbReference type="Pfam" id="PF04241">
    <property type="entry name" value="DUF423"/>
    <property type="match status" value="1"/>
</dbReference>
<evidence type="ECO:0000313" key="8">
    <source>
        <dbReference type="Proteomes" id="UP000584642"/>
    </source>
</evidence>
<feature type="transmembrane region" description="Helical" evidence="6">
    <location>
        <begin position="75"/>
        <end position="95"/>
    </location>
</feature>
<proteinExistence type="inferred from homology"/>
<evidence type="ECO:0000256" key="5">
    <source>
        <dbReference type="ARBA" id="ARBA00023136"/>
    </source>
</evidence>
<feature type="transmembrane region" description="Helical" evidence="6">
    <location>
        <begin position="107"/>
        <end position="130"/>
    </location>
</feature>
<feature type="transmembrane region" description="Helical" evidence="6">
    <location>
        <begin position="48"/>
        <end position="68"/>
    </location>
</feature>
<keyword evidence="3 6" id="KW-0812">Transmembrane</keyword>
<comment type="subcellular location">
    <subcellularLocation>
        <location evidence="1">Membrane</location>
        <topology evidence="1">Multi-pass membrane protein</topology>
    </subcellularLocation>
</comment>
<sequence length="134" mass="13719">MGGVDRVWIAWAGLQGAVAVAAAAYASHGLAGVPQAQDWARTASQMQLWHALALIAAALCCGYAHGVARIALRAAGWLFLVGGLLFCGSLYGLAFERPLPLPMAAPAGGMALILGWVAVAVAALAPEWVARRGS</sequence>
<comment type="caution">
    <text evidence="7">The sequence shown here is derived from an EMBL/GenBank/DDBJ whole genome shotgun (WGS) entry which is preliminary data.</text>
</comment>
<keyword evidence="4 6" id="KW-1133">Transmembrane helix</keyword>
<dbReference type="PANTHER" id="PTHR43461">
    <property type="entry name" value="TRANSMEMBRANE PROTEIN 256"/>
    <property type="match status" value="1"/>
</dbReference>
<reference evidence="7 8" key="1">
    <citation type="submission" date="2020-05" db="EMBL/GenBank/DDBJ databases">
        <title>Azospirillum oleiclasticum sp. nov, a nitrogen-fixing and heavy crude oil-emulsifying bacterium isolated from the crude oil of Yumen Oilfield.</title>
        <authorList>
            <person name="Wu D."/>
            <person name="Cai M."/>
            <person name="Zhang X."/>
        </authorList>
    </citation>
    <scope>NUCLEOTIDE SEQUENCE [LARGE SCALE GENOMIC DNA]</scope>
    <source>
        <strain evidence="7 8">ROY-1-1-2</strain>
    </source>
</reference>
<dbReference type="Proteomes" id="UP000584642">
    <property type="component" value="Unassembled WGS sequence"/>
</dbReference>
<organism evidence="7 8">
    <name type="scientific">Azospirillum oleiclasticum</name>
    <dbReference type="NCBI Taxonomy" id="2735135"/>
    <lineage>
        <taxon>Bacteria</taxon>
        <taxon>Pseudomonadati</taxon>
        <taxon>Pseudomonadota</taxon>
        <taxon>Alphaproteobacteria</taxon>
        <taxon>Rhodospirillales</taxon>
        <taxon>Azospirillaceae</taxon>
        <taxon>Azospirillum</taxon>
    </lineage>
</organism>
<gene>
    <name evidence="7" type="ORF">HND93_24090</name>
</gene>
<evidence type="ECO:0000313" key="7">
    <source>
        <dbReference type="EMBL" id="NYZ22802.1"/>
    </source>
</evidence>
<evidence type="ECO:0000256" key="4">
    <source>
        <dbReference type="ARBA" id="ARBA00022989"/>
    </source>
</evidence>
<evidence type="ECO:0000256" key="2">
    <source>
        <dbReference type="ARBA" id="ARBA00009694"/>
    </source>
</evidence>
<evidence type="ECO:0000256" key="1">
    <source>
        <dbReference type="ARBA" id="ARBA00004141"/>
    </source>
</evidence>
<feature type="transmembrane region" description="Helical" evidence="6">
    <location>
        <begin position="7"/>
        <end position="28"/>
    </location>
</feature>